<evidence type="ECO:0000313" key="2">
    <source>
        <dbReference type="EMBL" id="KAK3792002.1"/>
    </source>
</evidence>
<proteinExistence type="predicted"/>
<dbReference type="AlphaFoldDB" id="A0AAE1E2X0"/>
<comment type="caution">
    <text evidence="2">The sequence shown here is derived from an EMBL/GenBank/DDBJ whole genome shotgun (WGS) entry which is preliminary data.</text>
</comment>
<accession>A0AAE1E2X0</accession>
<keyword evidence="3" id="KW-1185">Reference proteome</keyword>
<keyword evidence="1" id="KW-1133">Transmembrane helix</keyword>
<evidence type="ECO:0000313" key="3">
    <source>
        <dbReference type="Proteomes" id="UP001283361"/>
    </source>
</evidence>
<protein>
    <submittedName>
        <fullName evidence="2">Uncharacterized protein</fullName>
    </submittedName>
</protein>
<feature type="transmembrane region" description="Helical" evidence="1">
    <location>
        <begin position="56"/>
        <end position="74"/>
    </location>
</feature>
<evidence type="ECO:0000256" key="1">
    <source>
        <dbReference type="SAM" id="Phobius"/>
    </source>
</evidence>
<dbReference type="Proteomes" id="UP001283361">
    <property type="component" value="Unassembled WGS sequence"/>
</dbReference>
<organism evidence="2 3">
    <name type="scientific">Elysia crispata</name>
    <name type="common">lettuce slug</name>
    <dbReference type="NCBI Taxonomy" id="231223"/>
    <lineage>
        <taxon>Eukaryota</taxon>
        <taxon>Metazoa</taxon>
        <taxon>Spiralia</taxon>
        <taxon>Lophotrochozoa</taxon>
        <taxon>Mollusca</taxon>
        <taxon>Gastropoda</taxon>
        <taxon>Heterobranchia</taxon>
        <taxon>Euthyneura</taxon>
        <taxon>Panpulmonata</taxon>
        <taxon>Sacoglossa</taxon>
        <taxon>Placobranchoidea</taxon>
        <taxon>Plakobranchidae</taxon>
        <taxon>Elysia</taxon>
    </lineage>
</organism>
<keyword evidence="1" id="KW-0472">Membrane</keyword>
<reference evidence="2" key="1">
    <citation type="journal article" date="2023" name="G3 (Bethesda)">
        <title>A reference genome for the long-term kleptoplast-retaining sea slug Elysia crispata morphotype clarki.</title>
        <authorList>
            <person name="Eastman K.E."/>
            <person name="Pendleton A.L."/>
            <person name="Shaikh M.A."/>
            <person name="Suttiyut T."/>
            <person name="Ogas R."/>
            <person name="Tomko P."/>
            <person name="Gavelis G."/>
            <person name="Widhalm J.R."/>
            <person name="Wisecaver J.H."/>
        </authorList>
    </citation>
    <scope>NUCLEOTIDE SEQUENCE</scope>
    <source>
        <strain evidence="2">ECLA1</strain>
    </source>
</reference>
<name>A0AAE1E2X0_9GAST</name>
<dbReference type="EMBL" id="JAWDGP010001404">
    <property type="protein sequence ID" value="KAK3792002.1"/>
    <property type="molecule type" value="Genomic_DNA"/>
</dbReference>
<gene>
    <name evidence="2" type="ORF">RRG08_035490</name>
</gene>
<keyword evidence="1" id="KW-0812">Transmembrane</keyword>
<sequence>MASRQRRGVMPEPCNVMSRLVSEPMPRRQAQLAVGIGASHVPPVGALGSLLKSQRLKITFAFFLIIVTVLSDMLRDTI</sequence>